<dbReference type="EMBL" id="OU015584">
    <property type="protein sequence ID" value="CAG5086708.1"/>
    <property type="molecule type" value="Genomic_DNA"/>
</dbReference>
<proteinExistence type="inferred from homology"/>
<dbReference type="Pfam" id="PF01926">
    <property type="entry name" value="MMR_HSR1"/>
    <property type="match status" value="1"/>
</dbReference>
<protein>
    <recommendedName>
        <fullName evidence="7">tRNA modification GTPase MnmE</fullName>
        <ecNumber evidence="7">3.6.-.-</ecNumber>
    </recommendedName>
</protein>
<name>A0A916NTZ9_9FLAO</name>
<evidence type="ECO:0000256" key="7">
    <source>
        <dbReference type="HAMAP-Rule" id="MF_00379"/>
    </source>
</evidence>
<dbReference type="GO" id="GO:0005525">
    <property type="term" value="F:GTP binding"/>
    <property type="evidence" value="ECO:0007669"/>
    <property type="project" value="UniProtKB-UniRule"/>
</dbReference>
<dbReference type="NCBIfam" id="TIGR00450">
    <property type="entry name" value="mnmE_trmE_thdF"/>
    <property type="match status" value="1"/>
</dbReference>
<evidence type="ECO:0000313" key="10">
    <source>
        <dbReference type="EMBL" id="CAG5086708.1"/>
    </source>
</evidence>
<dbReference type="InterPro" id="IPR018948">
    <property type="entry name" value="GTP-bd_TrmE_N"/>
</dbReference>
<feature type="binding site" evidence="7">
    <location>
        <begin position="273"/>
        <end position="276"/>
    </location>
    <ligand>
        <name>GTP</name>
        <dbReference type="ChEBI" id="CHEBI:37565"/>
    </ligand>
</feature>
<evidence type="ECO:0000259" key="9">
    <source>
        <dbReference type="PROSITE" id="PS51709"/>
    </source>
</evidence>
<feature type="binding site" evidence="7">
    <location>
        <position position="254"/>
    </location>
    <ligand>
        <name>Mg(2+)</name>
        <dbReference type="ChEBI" id="CHEBI:18420"/>
    </ligand>
</feature>
<dbReference type="Proteomes" id="UP000683507">
    <property type="component" value="Chromosome"/>
</dbReference>
<dbReference type="InterPro" id="IPR004520">
    <property type="entry name" value="GTPase_MnmE"/>
</dbReference>
<gene>
    <name evidence="7 10" type="primary">mnmE</name>
    <name evidence="7" type="synonym">trmE</name>
    <name evidence="10" type="ORF">CRYO30217_03250</name>
</gene>
<evidence type="ECO:0000256" key="6">
    <source>
        <dbReference type="ARBA" id="ARBA00023134"/>
    </source>
</evidence>
<dbReference type="InterPro" id="IPR027417">
    <property type="entry name" value="P-loop_NTPase"/>
</dbReference>
<evidence type="ECO:0000256" key="1">
    <source>
        <dbReference type="ARBA" id="ARBA00011043"/>
    </source>
</evidence>
<dbReference type="RefSeq" id="WP_258543437.1">
    <property type="nucleotide sequence ID" value="NZ_OU015584.1"/>
</dbReference>
<dbReference type="EC" id="3.6.-.-" evidence="7"/>
<dbReference type="Pfam" id="PF10396">
    <property type="entry name" value="TrmE_N"/>
    <property type="match status" value="1"/>
</dbReference>
<feature type="binding site" evidence="7">
    <location>
        <position position="84"/>
    </location>
    <ligand>
        <name>(6S)-5-formyl-5,6,7,8-tetrahydrofolate</name>
        <dbReference type="ChEBI" id="CHEBI:57457"/>
    </ligand>
</feature>
<keyword evidence="2 7" id="KW-0819">tRNA processing</keyword>
<feature type="binding site" evidence="7">
    <location>
        <begin position="229"/>
        <end position="234"/>
    </location>
    <ligand>
        <name>GTP</name>
        <dbReference type="ChEBI" id="CHEBI:37565"/>
    </ligand>
</feature>
<dbReference type="NCBIfam" id="NF003661">
    <property type="entry name" value="PRK05291.1-3"/>
    <property type="match status" value="1"/>
</dbReference>
<dbReference type="GO" id="GO:0005829">
    <property type="term" value="C:cytosol"/>
    <property type="evidence" value="ECO:0007669"/>
    <property type="project" value="TreeGrafter"/>
</dbReference>
<dbReference type="GO" id="GO:0030488">
    <property type="term" value="P:tRNA methylation"/>
    <property type="evidence" value="ECO:0007669"/>
    <property type="project" value="TreeGrafter"/>
</dbReference>
<dbReference type="InterPro" id="IPR006073">
    <property type="entry name" value="GTP-bd"/>
</dbReference>
<dbReference type="SUPFAM" id="SSF52540">
    <property type="entry name" value="P-loop containing nucleoside triphosphate hydrolases"/>
    <property type="match status" value="1"/>
</dbReference>
<dbReference type="InterPro" id="IPR025867">
    <property type="entry name" value="MnmE_helical"/>
</dbReference>
<feature type="binding site" evidence="7">
    <location>
        <position position="25"/>
    </location>
    <ligand>
        <name>(6S)-5-formyl-5,6,7,8-tetrahydrofolate</name>
        <dbReference type="ChEBI" id="CHEBI:57457"/>
    </ligand>
</feature>
<dbReference type="InterPro" id="IPR027368">
    <property type="entry name" value="MnmE_dom2"/>
</dbReference>
<feature type="binding site" evidence="7">
    <location>
        <position position="253"/>
    </location>
    <ligand>
        <name>K(+)</name>
        <dbReference type="ChEBI" id="CHEBI:29103"/>
    </ligand>
</feature>
<dbReference type="CDD" id="cd04164">
    <property type="entry name" value="trmE"/>
    <property type="match status" value="1"/>
</dbReference>
<evidence type="ECO:0000256" key="3">
    <source>
        <dbReference type="ARBA" id="ARBA00022741"/>
    </source>
</evidence>
<feature type="binding site" evidence="7">
    <location>
        <position position="452"/>
    </location>
    <ligand>
        <name>(6S)-5-formyl-5,6,7,8-tetrahydrofolate</name>
        <dbReference type="ChEBI" id="CHEBI:57457"/>
    </ligand>
</feature>
<feature type="binding site" evidence="7">
    <location>
        <position position="229"/>
    </location>
    <ligand>
        <name>K(+)</name>
        <dbReference type="ChEBI" id="CHEBI:29103"/>
    </ligand>
</feature>
<comment type="function">
    <text evidence="7">Exhibits a very high intrinsic GTPase hydrolysis rate. Involved in the addition of a carboxymethylaminomethyl (cmnm) group at the wobble position (U34) of certain tRNAs, forming tRNA-cmnm(5)s(2)U34.</text>
</comment>
<organism evidence="10 11">
    <name type="scientific">Parvicella tangerina</name>
    <dbReference type="NCBI Taxonomy" id="2829795"/>
    <lineage>
        <taxon>Bacteria</taxon>
        <taxon>Pseudomonadati</taxon>
        <taxon>Bacteroidota</taxon>
        <taxon>Flavobacteriia</taxon>
        <taxon>Flavobacteriales</taxon>
        <taxon>Parvicellaceae</taxon>
        <taxon>Parvicella</taxon>
    </lineage>
</organism>
<dbReference type="Gene3D" id="3.40.50.300">
    <property type="entry name" value="P-loop containing nucleotide triphosphate hydrolases"/>
    <property type="match status" value="1"/>
</dbReference>
<dbReference type="CDD" id="cd14858">
    <property type="entry name" value="TrmE_N"/>
    <property type="match status" value="1"/>
</dbReference>
<comment type="subunit">
    <text evidence="7">Homodimer. Heterotetramer of two MnmE and two MnmG subunits.</text>
</comment>
<comment type="caution">
    <text evidence="7">Lacks conserved residue(s) required for the propagation of feature annotation.</text>
</comment>
<evidence type="ECO:0000256" key="2">
    <source>
        <dbReference type="ARBA" id="ARBA00022694"/>
    </source>
</evidence>
<evidence type="ECO:0000256" key="5">
    <source>
        <dbReference type="ARBA" id="ARBA00022958"/>
    </source>
</evidence>
<dbReference type="PANTHER" id="PTHR42714:SF2">
    <property type="entry name" value="TRNA MODIFICATION GTPASE GTPBP3, MITOCHONDRIAL"/>
    <property type="match status" value="1"/>
</dbReference>
<dbReference type="HAMAP" id="MF_00379">
    <property type="entry name" value="GTPase_MnmE"/>
    <property type="match status" value="1"/>
</dbReference>
<dbReference type="InterPro" id="IPR031168">
    <property type="entry name" value="G_TrmE"/>
</dbReference>
<keyword evidence="6 7" id="KW-0342">GTP-binding</keyword>
<dbReference type="GO" id="GO:0046872">
    <property type="term" value="F:metal ion binding"/>
    <property type="evidence" value="ECO:0007669"/>
    <property type="project" value="UniProtKB-KW"/>
</dbReference>
<dbReference type="Gene3D" id="1.20.120.430">
    <property type="entry name" value="tRNA modification GTPase MnmE domain 2"/>
    <property type="match status" value="1"/>
</dbReference>
<dbReference type="KEGG" id="ptan:CRYO30217_03250"/>
<keyword evidence="3 7" id="KW-0547">Nucleotide-binding</keyword>
<comment type="similarity">
    <text evidence="1 7 8">Belongs to the TRAFAC class TrmE-Era-EngA-EngB-Septin-like GTPase superfamily. TrmE GTPase family.</text>
</comment>
<dbReference type="GO" id="GO:0002098">
    <property type="term" value="P:tRNA wobble uridine modification"/>
    <property type="evidence" value="ECO:0007669"/>
    <property type="project" value="TreeGrafter"/>
</dbReference>
<keyword evidence="4 7" id="KW-0460">Magnesium</keyword>
<dbReference type="PANTHER" id="PTHR42714">
    <property type="entry name" value="TRNA MODIFICATION GTPASE GTPBP3"/>
    <property type="match status" value="1"/>
</dbReference>
<evidence type="ECO:0000256" key="8">
    <source>
        <dbReference type="RuleBase" id="RU003313"/>
    </source>
</evidence>
<feature type="binding site" evidence="7">
    <location>
        <begin position="248"/>
        <end position="254"/>
    </location>
    <ligand>
        <name>GTP</name>
        <dbReference type="ChEBI" id="CHEBI:37565"/>
    </ligand>
</feature>
<dbReference type="GO" id="GO:0003924">
    <property type="term" value="F:GTPase activity"/>
    <property type="evidence" value="ECO:0007669"/>
    <property type="project" value="UniProtKB-UniRule"/>
</dbReference>
<keyword evidence="7" id="KW-0963">Cytoplasm</keyword>
<feature type="binding site" evidence="7">
    <location>
        <position position="233"/>
    </location>
    <ligand>
        <name>Mg(2+)</name>
        <dbReference type="ChEBI" id="CHEBI:18420"/>
    </ligand>
</feature>
<feature type="binding site" evidence="7">
    <location>
        <position position="248"/>
    </location>
    <ligand>
        <name>K(+)</name>
        <dbReference type="ChEBI" id="CHEBI:29103"/>
    </ligand>
</feature>
<feature type="binding site" evidence="7">
    <location>
        <position position="250"/>
    </location>
    <ligand>
        <name>K(+)</name>
        <dbReference type="ChEBI" id="CHEBI:29103"/>
    </ligand>
</feature>
<reference evidence="10" key="1">
    <citation type="submission" date="2021-04" db="EMBL/GenBank/DDBJ databases">
        <authorList>
            <person name="Rodrigo-Torres L."/>
            <person name="Arahal R. D."/>
            <person name="Lucena T."/>
        </authorList>
    </citation>
    <scope>NUCLEOTIDE SEQUENCE</scope>
    <source>
        <strain evidence="10">AS29M-1</strain>
    </source>
</reference>
<keyword evidence="7 10" id="KW-0378">Hydrolase</keyword>
<comment type="cofactor">
    <cofactor evidence="7">
        <name>K(+)</name>
        <dbReference type="ChEBI" id="CHEBI:29103"/>
    </cofactor>
    <text evidence="7">Binds 1 potassium ion per subunit.</text>
</comment>
<dbReference type="InterPro" id="IPR005225">
    <property type="entry name" value="Small_GTP-bd"/>
</dbReference>
<sequence>MKQTSDDIICAISSPPGVGAIALIRLSGKGAIELANELFSKDILNATPYQAVYGTIQKEKKPLDEVVLTVFRAPHSFTGEDIIEIACHGSSFIQNELLNLLVETGARIAEPGEFSKRAFYNGKMDLSQTEAIADLIHAESEGAHRLAMTQMKGAFGRELSVLREELIRFASLVELELDFAEEDVEFADRTELVALVTRVLSRVEELKRSFKTGTAIKDGVSVAIVGKPNAGKSSWINALTKDDVAIVSDIAGTTRDKIEVPIFINGLKFRLIDTAGLRDTDDIIEGIGVQRAKEVIAKSQIVMLLFDLQAYKEAELREAIDDIKVMNSGAEVILLGNKKDLADPEVAIENVIKVNAKSSEDCNLVMDLLSKASKLPSINKTDLIVTNARHYEALKEAADALQKAKEGLENKVSGDFVAMDIRQGIHHLGSITGEITTDNLLGHIFQNFCIGK</sequence>
<feature type="domain" description="TrmE-type G" evidence="9">
    <location>
        <begin position="219"/>
        <end position="374"/>
    </location>
</feature>
<keyword evidence="5 7" id="KW-0630">Potassium</keyword>
<dbReference type="InterPro" id="IPR027266">
    <property type="entry name" value="TrmE/GcvT-like"/>
</dbReference>
<evidence type="ECO:0000256" key="4">
    <source>
        <dbReference type="ARBA" id="ARBA00022842"/>
    </source>
</evidence>
<dbReference type="PROSITE" id="PS51709">
    <property type="entry name" value="G_TRME"/>
    <property type="match status" value="1"/>
</dbReference>
<dbReference type="AlphaFoldDB" id="A0A916NTZ9"/>
<evidence type="ECO:0000313" key="11">
    <source>
        <dbReference type="Proteomes" id="UP000683507"/>
    </source>
</evidence>
<keyword evidence="7" id="KW-0479">Metal-binding</keyword>
<keyword evidence="11" id="KW-1185">Reference proteome</keyword>
<dbReference type="Gene3D" id="3.30.1360.120">
    <property type="entry name" value="Probable tRNA modification gtpase trme, domain 1"/>
    <property type="match status" value="1"/>
</dbReference>
<feature type="binding site" evidence="7">
    <location>
        <position position="123"/>
    </location>
    <ligand>
        <name>(6S)-5-formyl-5,6,7,8-tetrahydrofolate</name>
        <dbReference type="ChEBI" id="CHEBI:57457"/>
    </ligand>
</feature>
<dbReference type="SUPFAM" id="SSF116878">
    <property type="entry name" value="TrmE connector domain"/>
    <property type="match status" value="1"/>
</dbReference>
<dbReference type="NCBIfam" id="TIGR00231">
    <property type="entry name" value="small_GTP"/>
    <property type="match status" value="1"/>
</dbReference>
<dbReference type="Pfam" id="PF12631">
    <property type="entry name" value="MnmE_helical"/>
    <property type="match status" value="1"/>
</dbReference>
<comment type="subcellular location">
    <subcellularLocation>
        <location evidence="7">Cytoplasm</location>
    </subcellularLocation>
</comment>
<accession>A0A916NTZ9</accession>